<keyword evidence="8" id="KW-1185">Reference proteome</keyword>
<dbReference type="Gene3D" id="3.40.1570.10">
    <property type="entry name" value="HemS/ChuS/ChuX like domains"/>
    <property type="match status" value="2"/>
</dbReference>
<keyword evidence="2" id="KW-0547">Nucleotide-binding</keyword>
<evidence type="ECO:0000313" key="8">
    <source>
        <dbReference type="Proteomes" id="UP000199149"/>
    </source>
</evidence>
<keyword evidence="3" id="KW-0067">ATP-binding</keyword>
<proteinExistence type="predicted"/>
<dbReference type="InterPro" id="IPR027417">
    <property type="entry name" value="P-loop_NTPase"/>
</dbReference>
<keyword evidence="1" id="KW-0813">Transport</keyword>
<dbReference type="Pfam" id="PF00005">
    <property type="entry name" value="ABC_tran"/>
    <property type="match status" value="1"/>
</dbReference>
<dbReference type="InterPro" id="IPR003439">
    <property type="entry name" value="ABC_transporter-like_ATP-bd"/>
</dbReference>
<organism evidence="7 8">
    <name type="scientific">Algoriella xinjiangensis</name>
    <dbReference type="NCBI Taxonomy" id="684065"/>
    <lineage>
        <taxon>Bacteria</taxon>
        <taxon>Pseudomonadati</taxon>
        <taxon>Bacteroidota</taxon>
        <taxon>Flavobacteriia</taxon>
        <taxon>Flavobacteriales</taxon>
        <taxon>Weeksellaceae</taxon>
        <taxon>Algoriella</taxon>
    </lineage>
</organism>
<dbReference type="GO" id="GO:0005524">
    <property type="term" value="F:ATP binding"/>
    <property type="evidence" value="ECO:0007669"/>
    <property type="project" value="UniProtKB-KW"/>
</dbReference>
<dbReference type="NCBIfam" id="NF010068">
    <property type="entry name" value="PRK13548.1"/>
    <property type="match status" value="1"/>
</dbReference>
<dbReference type="SMART" id="SM00382">
    <property type="entry name" value="AAA"/>
    <property type="match status" value="1"/>
</dbReference>
<feature type="domain" description="ABC transporter" evidence="6">
    <location>
        <begin position="2"/>
        <end position="240"/>
    </location>
</feature>
<dbReference type="GO" id="GO:0006826">
    <property type="term" value="P:iron ion transport"/>
    <property type="evidence" value="ECO:0007669"/>
    <property type="project" value="InterPro"/>
</dbReference>
<dbReference type="FunFam" id="3.40.50.300:FF:000134">
    <property type="entry name" value="Iron-enterobactin ABC transporter ATP-binding protein"/>
    <property type="match status" value="1"/>
</dbReference>
<dbReference type="InterPro" id="IPR007845">
    <property type="entry name" value="HemS/ChuX_dom"/>
</dbReference>
<name>A0A1I4SQ86_9FLAO</name>
<evidence type="ECO:0000256" key="3">
    <source>
        <dbReference type="ARBA" id="ARBA00022840"/>
    </source>
</evidence>
<protein>
    <submittedName>
        <fullName evidence="7">Putative heme degradation protein</fullName>
    </submittedName>
</protein>
<evidence type="ECO:0000256" key="2">
    <source>
        <dbReference type="ARBA" id="ARBA00022741"/>
    </source>
</evidence>
<comment type="function">
    <text evidence="5">Part of the ABC transporter complex HmuTUV involved in hemin import. Responsible for energy coupling to the transport system.</text>
</comment>
<dbReference type="SUPFAM" id="SSF144064">
    <property type="entry name" value="Heme iron utilization protein-like"/>
    <property type="match status" value="1"/>
</dbReference>
<dbReference type="PROSITE" id="PS50893">
    <property type="entry name" value="ABC_TRANSPORTER_2"/>
    <property type="match status" value="1"/>
</dbReference>
<keyword evidence="4" id="KW-1278">Translocase</keyword>
<gene>
    <name evidence="7" type="ORF">SAMN05421738_101307</name>
</gene>
<dbReference type="InterPro" id="IPR003593">
    <property type="entry name" value="AAA+_ATPase"/>
</dbReference>
<reference evidence="8" key="1">
    <citation type="submission" date="2016-10" db="EMBL/GenBank/DDBJ databases">
        <authorList>
            <person name="Varghese N."/>
            <person name="Submissions S."/>
        </authorList>
    </citation>
    <scope>NUCLEOTIDE SEQUENCE [LARGE SCALE GENOMIC DNA]</scope>
    <source>
        <strain evidence="8">XJ109</strain>
    </source>
</reference>
<sequence>MLIVDNVNYQHKSFKILENISFDSDAGKMIAIVGPNGAGKSSLLSYIANEIDPKKNTIQLKNIALKNWKKEDLPQHKAKFSQHQPADIPLTVEEVVLMGRYPYFSNTPQQKDKNSVDFWLNKTDINHLKNRDYQHLSGGEKQRVHLARVFTQLDNNHPQKLILLDEPLNNLDISHQFNLLEILKEFTAKGDLVILVMHDLNLASQFADEVILMDKGKIVLQASPEKVFKPEIISKIYKFPCTICQNPIDQKPLILFGQKTIKMNTTTDLKTQWNDLKANQPKIRIRNAAKDLGVSEMELLATQLGENVTKLKPEFAAILPEIESLGKVMALTRNNECVHERKGIYLNPDFSSPHAQLFVGEDIDMRIFLTHWKSAFAVVEASEHGERKSLQFFGKDGEAIHKIYLVPQSNTEAFDTLVEKYKDADQKTVAETEKIVNNTIEKPDTEIDVEAFRQSWIDLKDTHDFFMMLRKFGVTRTQALRLAPTDYHAKKIEKDAIVTMLEQASETQTPIMVFTGNKGNIQIHTGEIKRTMWHENWFNILDPDFNMHLDMSKITEAWIVRKPTEDGIVTAIEVFNDKGEIIVQFFGKRKPGIPELEQWREIVAGLN</sequence>
<dbReference type="EMBL" id="FOUZ01000001">
    <property type="protein sequence ID" value="SFM66490.1"/>
    <property type="molecule type" value="Genomic_DNA"/>
</dbReference>
<dbReference type="CDD" id="cd03214">
    <property type="entry name" value="ABC_Iron-Siderophores_B12_Hemin"/>
    <property type="match status" value="1"/>
</dbReference>
<evidence type="ECO:0000256" key="1">
    <source>
        <dbReference type="ARBA" id="ARBA00022448"/>
    </source>
</evidence>
<dbReference type="CDD" id="cd16830">
    <property type="entry name" value="HemS-like_N"/>
    <property type="match status" value="1"/>
</dbReference>
<dbReference type="InterPro" id="IPR053733">
    <property type="entry name" value="Heme_Transport_Util_sf"/>
</dbReference>
<dbReference type="SUPFAM" id="SSF52540">
    <property type="entry name" value="P-loop containing nucleoside triphosphate hydrolases"/>
    <property type="match status" value="1"/>
</dbReference>
<dbReference type="Gene3D" id="3.40.50.300">
    <property type="entry name" value="P-loop containing nucleotide triphosphate hydrolases"/>
    <property type="match status" value="1"/>
</dbReference>
<evidence type="ECO:0000256" key="5">
    <source>
        <dbReference type="ARBA" id="ARBA00037066"/>
    </source>
</evidence>
<dbReference type="PANTHER" id="PTHR42794:SF1">
    <property type="entry name" value="HEMIN IMPORT ATP-BINDING PROTEIN HMUV"/>
    <property type="match status" value="1"/>
</dbReference>
<dbReference type="PANTHER" id="PTHR42794">
    <property type="entry name" value="HEMIN IMPORT ATP-BINDING PROTEIN HMUV"/>
    <property type="match status" value="1"/>
</dbReference>
<evidence type="ECO:0000259" key="6">
    <source>
        <dbReference type="PROSITE" id="PS50893"/>
    </source>
</evidence>
<evidence type="ECO:0000256" key="4">
    <source>
        <dbReference type="ARBA" id="ARBA00022967"/>
    </source>
</evidence>
<dbReference type="Proteomes" id="UP000199149">
    <property type="component" value="Unassembled WGS sequence"/>
</dbReference>
<dbReference type="STRING" id="684065.SAMN05421738_101307"/>
<accession>A0A1I4SQ86</accession>
<dbReference type="AlphaFoldDB" id="A0A1I4SQ86"/>
<dbReference type="CDD" id="cd16831">
    <property type="entry name" value="HemS-like_C"/>
    <property type="match status" value="1"/>
</dbReference>
<evidence type="ECO:0000313" key="7">
    <source>
        <dbReference type="EMBL" id="SFM66490.1"/>
    </source>
</evidence>
<dbReference type="GO" id="GO:0016887">
    <property type="term" value="F:ATP hydrolysis activity"/>
    <property type="evidence" value="ECO:0007669"/>
    <property type="project" value="InterPro"/>
</dbReference>
<dbReference type="Pfam" id="PF05171">
    <property type="entry name" value="HemS"/>
    <property type="match status" value="2"/>
</dbReference>